<protein>
    <recommendedName>
        <fullName evidence="4">Four helix bundle protein</fullName>
    </recommendedName>
</protein>
<evidence type="ECO:0008006" key="4">
    <source>
        <dbReference type="Google" id="ProtNLM"/>
    </source>
</evidence>
<organism evidence="2 3">
    <name type="scientific">Rubricoccus marinus</name>
    <dbReference type="NCBI Taxonomy" id="716817"/>
    <lineage>
        <taxon>Bacteria</taxon>
        <taxon>Pseudomonadati</taxon>
        <taxon>Rhodothermota</taxon>
        <taxon>Rhodothermia</taxon>
        <taxon>Rhodothermales</taxon>
        <taxon>Rubricoccaceae</taxon>
        <taxon>Rubricoccus</taxon>
    </lineage>
</organism>
<accession>A0A259TYF9</accession>
<gene>
    <name evidence="2" type="ORF">BSZ36_06295</name>
</gene>
<dbReference type="Proteomes" id="UP000216446">
    <property type="component" value="Unassembled WGS sequence"/>
</dbReference>
<feature type="region of interest" description="Disordered" evidence="1">
    <location>
        <begin position="118"/>
        <end position="144"/>
    </location>
</feature>
<dbReference type="NCBIfam" id="TIGR02436">
    <property type="entry name" value="four helix bundle protein"/>
    <property type="match status" value="1"/>
</dbReference>
<evidence type="ECO:0000256" key="1">
    <source>
        <dbReference type="SAM" id="MobiDB-lite"/>
    </source>
</evidence>
<dbReference type="SUPFAM" id="SSF158446">
    <property type="entry name" value="IVS-encoded protein-like"/>
    <property type="match status" value="1"/>
</dbReference>
<dbReference type="PANTHER" id="PTHR38471:SF2">
    <property type="entry name" value="FOUR HELIX BUNDLE PROTEIN"/>
    <property type="match status" value="1"/>
</dbReference>
<dbReference type="InParanoid" id="A0A259TYF9"/>
<dbReference type="InterPro" id="IPR036583">
    <property type="entry name" value="23S_rRNA_IVS_sf"/>
</dbReference>
<evidence type="ECO:0000313" key="2">
    <source>
        <dbReference type="EMBL" id="OZC02618.1"/>
    </source>
</evidence>
<dbReference type="PANTHER" id="PTHR38471">
    <property type="entry name" value="FOUR HELIX BUNDLE PROTEIN"/>
    <property type="match status" value="1"/>
</dbReference>
<name>A0A259TYF9_9BACT</name>
<dbReference type="InterPro" id="IPR012657">
    <property type="entry name" value="23S_rRNA-intervening_sequence"/>
</dbReference>
<proteinExistence type="predicted"/>
<reference evidence="2 3" key="1">
    <citation type="submission" date="2016-11" db="EMBL/GenBank/DDBJ databases">
        <title>Study of marine rhodopsin-containing bacteria.</title>
        <authorList>
            <person name="Yoshizawa S."/>
            <person name="Kumagai Y."/>
            <person name="Kogure K."/>
        </authorList>
    </citation>
    <scope>NUCLEOTIDE SEQUENCE [LARGE SCALE GENOMIC DNA]</scope>
    <source>
        <strain evidence="2 3">SG-29</strain>
    </source>
</reference>
<dbReference type="CDD" id="cd16377">
    <property type="entry name" value="23S_rRNA_IVP_like"/>
    <property type="match status" value="1"/>
</dbReference>
<dbReference type="RefSeq" id="WP_094547064.1">
    <property type="nucleotide sequence ID" value="NZ_MQWB01000001.1"/>
</dbReference>
<evidence type="ECO:0000313" key="3">
    <source>
        <dbReference type="Proteomes" id="UP000216446"/>
    </source>
</evidence>
<comment type="caution">
    <text evidence="2">The sequence shown here is derived from an EMBL/GenBank/DDBJ whole genome shotgun (WGS) entry which is preliminary data.</text>
</comment>
<sequence length="144" mass="16249">MSGFKRFEDIQAWQLGRELTRRVYEVTREGAFSRDFGLRDQIQRAAVSITSNIAEGFERRSPAEFARFLLIARGSSGEVRSQLYAALDLGYIDRETFDELSRLASRISGATGALAHHNRNRTGRVSEDESDLYLVPGTPYPTTE</sequence>
<dbReference type="Pfam" id="PF05635">
    <property type="entry name" value="23S_rRNA_IVP"/>
    <property type="match status" value="1"/>
</dbReference>
<dbReference type="EMBL" id="MQWB01000001">
    <property type="protein sequence ID" value="OZC02618.1"/>
    <property type="molecule type" value="Genomic_DNA"/>
</dbReference>
<keyword evidence="3" id="KW-1185">Reference proteome</keyword>
<dbReference type="OrthoDB" id="5515766at2"/>
<dbReference type="Gene3D" id="1.20.1440.60">
    <property type="entry name" value="23S rRNA-intervening sequence"/>
    <property type="match status" value="1"/>
</dbReference>
<dbReference type="AlphaFoldDB" id="A0A259TYF9"/>